<feature type="domain" description="GGDEF" evidence="3">
    <location>
        <begin position="300"/>
        <end position="433"/>
    </location>
</feature>
<dbReference type="PROSITE" id="PS50883">
    <property type="entry name" value="EAL"/>
    <property type="match status" value="1"/>
</dbReference>
<dbReference type="InterPro" id="IPR029787">
    <property type="entry name" value="Nucleotide_cyclase"/>
</dbReference>
<feature type="coiled-coil region" evidence="1">
    <location>
        <begin position="362"/>
        <end position="389"/>
    </location>
</feature>
<name>A0A3B0WS52_9ZZZZ</name>
<dbReference type="InterPro" id="IPR035919">
    <property type="entry name" value="EAL_sf"/>
</dbReference>
<dbReference type="NCBIfam" id="TIGR00229">
    <property type="entry name" value="sensory_box"/>
    <property type="match status" value="1"/>
</dbReference>
<dbReference type="PANTHER" id="PTHR33121:SF23">
    <property type="entry name" value="CYCLIC DI-GMP PHOSPHODIESTERASE PDEB"/>
    <property type="match status" value="1"/>
</dbReference>
<sequence>MEQEKIINLVVIDDSFDSEEQIVSKLRNVGYTARSTRVEDDEDLLEILGSQIPDIIIFFEGLELVSLKDVVTCIKKDKKTESCRIISVNKTEQPNVVNAIRTGAVDATCFTNIDHLLLIITREHQSLISARQIEKFKKAFSESEKRCTSLLDSSRDAIAYIHEGMHVYSNQSYLDVFDIEESDDLEGLPVLDMVAIDGRTDFKSFLRDYNKNEDHVEKLDTTLRKPDGDEFKGEMEFSPAQVDGEPCIQIIIRKEDVTSEELERQLKMLSQKDQLTGLYNRQYCIEKLETVITDCADEKYTAAMMEFHIDNFDEIKQSVGVVDADQYIIEAAKALSDVTGTDDILARFTHDCFSVIAIDYTKENIESYAADLQKAISSLETEINGTNINTTCCVGVTLIDSDSPEYNDILARLEKAATKAKKQGANQIITHIPDKGELTRHEVDTKFKEQLTDALKNDKFLLHYQPIVSLHGDTDERYEVFVRMQGDDKDQIIMPQDFLPAAERIGMAIAIDRWVLYKTIQEYSTRKNKGKATRFFIKLSAPSIKDNTLIDWLSYQIKEKNIPANTLNFAVKETVAVTNLKNAKVLSHNLKKLQCGFILDDFGTGTNPFQLLDHIHADYVRVERSFMESLAENPQNQESIKQIAEQAAELGKLTIAQHVPDAASLSLLWGMGVNFIQGYFLQEPMPTMEYDFTEMSG</sequence>
<gene>
    <name evidence="4" type="ORF">MNBD_GAMMA05-2390</name>
</gene>
<feature type="domain" description="EAL" evidence="2">
    <location>
        <begin position="444"/>
        <end position="697"/>
    </location>
</feature>
<organism evidence="4">
    <name type="scientific">hydrothermal vent metagenome</name>
    <dbReference type="NCBI Taxonomy" id="652676"/>
    <lineage>
        <taxon>unclassified sequences</taxon>
        <taxon>metagenomes</taxon>
        <taxon>ecological metagenomes</taxon>
    </lineage>
</organism>
<keyword evidence="1" id="KW-0175">Coiled coil</keyword>
<dbReference type="CDD" id="cd01948">
    <property type="entry name" value="EAL"/>
    <property type="match status" value="1"/>
</dbReference>
<dbReference type="NCBIfam" id="TIGR00254">
    <property type="entry name" value="GGDEF"/>
    <property type="match status" value="1"/>
</dbReference>
<dbReference type="InterPro" id="IPR035965">
    <property type="entry name" value="PAS-like_dom_sf"/>
</dbReference>
<dbReference type="SUPFAM" id="SSF55785">
    <property type="entry name" value="PYP-like sensor domain (PAS domain)"/>
    <property type="match status" value="1"/>
</dbReference>
<dbReference type="Gene3D" id="3.30.70.270">
    <property type="match status" value="1"/>
</dbReference>
<dbReference type="Gene3D" id="3.20.20.450">
    <property type="entry name" value="EAL domain"/>
    <property type="match status" value="1"/>
</dbReference>
<dbReference type="GO" id="GO:0071111">
    <property type="term" value="F:cyclic-guanylate-specific phosphodiesterase activity"/>
    <property type="evidence" value="ECO:0007669"/>
    <property type="project" value="InterPro"/>
</dbReference>
<evidence type="ECO:0000313" key="4">
    <source>
        <dbReference type="EMBL" id="VAW55293.1"/>
    </source>
</evidence>
<proteinExistence type="predicted"/>
<dbReference type="InterPro" id="IPR001633">
    <property type="entry name" value="EAL_dom"/>
</dbReference>
<dbReference type="InterPro" id="IPR043128">
    <property type="entry name" value="Rev_trsase/Diguanyl_cyclase"/>
</dbReference>
<evidence type="ECO:0000259" key="2">
    <source>
        <dbReference type="PROSITE" id="PS50883"/>
    </source>
</evidence>
<dbReference type="Pfam" id="PF00563">
    <property type="entry name" value="EAL"/>
    <property type="match status" value="1"/>
</dbReference>
<dbReference type="SUPFAM" id="SSF141868">
    <property type="entry name" value="EAL domain-like"/>
    <property type="match status" value="1"/>
</dbReference>
<accession>A0A3B0WS52</accession>
<dbReference type="InterPro" id="IPR050706">
    <property type="entry name" value="Cyclic-di-GMP_PDE-like"/>
</dbReference>
<dbReference type="AlphaFoldDB" id="A0A3B0WS52"/>
<dbReference type="InterPro" id="IPR000160">
    <property type="entry name" value="GGDEF_dom"/>
</dbReference>
<reference evidence="4" key="1">
    <citation type="submission" date="2018-06" db="EMBL/GenBank/DDBJ databases">
        <authorList>
            <person name="Zhirakovskaya E."/>
        </authorList>
    </citation>
    <scope>NUCLEOTIDE SEQUENCE</scope>
</reference>
<dbReference type="InterPro" id="IPR000014">
    <property type="entry name" value="PAS"/>
</dbReference>
<evidence type="ECO:0000259" key="3">
    <source>
        <dbReference type="PROSITE" id="PS50887"/>
    </source>
</evidence>
<dbReference type="EMBL" id="UOFE01000048">
    <property type="protein sequence ID" value="VAW55293.1"/>
    <property type="molecule type" value="Genomic_DNA"/>
</dbReference>
<dbReference type="SMART" id="SM00052">
    <property type="entry name" value="EAL"/>
    <property type="match status" value="1"/>
</dbReference>
<dbReference type="PANTHER" id="PTHR33121">
    <property type="entry name" value="CYCLIC DI-GMP PHOSPHODIESTERASE PDEF"/>
    <property type="match status" value="1"/>
</dbReference>
<protein>
    <submittedName>
        <fullName evidence="4">Uncharacterized protein</fullName>
    </submittedName>
</protein>
<dbReference type="CDD" id="cd01949">
    <property type="entry name" value="GGDEF"/>
    <property type="match status" value="1"/>
</dbReference>
<dbReference type="SMART" id="SM00267">
    <property type="entry name" value="GGDEF"/>
    <property type="match status" value="1"/>
</dbReference>
<dbReference type="SUPFAM" id="SSF55073">
    <property type="entry name" value="Nucleotide cyclase"/>
    <property type="match status" value="1"/>
</dbReference>
<dbReference type="PROSITE" id="PS50887">
    <property type="entry name" value="GGDEF"/>
    <property type="match status" value="1"/>
</dbReference>
<evidence type="ECO:0000256" key="1">
    <source>
        <dbReference type="SAM" id="Coils"/>
    </source>
</evidence>
<dbReference type="Gene3D" id="3.30.450.20">
    <property type="entry name" value="PAS domain"/>
    <property type="match status" value="1"/>
</dbReference>
<dbReference type="Pfam" id="PF00990">
    <property type="entry name" value="GGDEF"/>
    <property type="match status" value="1"/>
</dbReference>